<dbReference type="eggNOG" id="ENOG502QRY1">
    <property type="taxonomic scope" value="Eukaryota"/>
</dbReference>
<feature type="domain" description="KATNIP" evidence="2">
    <location>
        <begin position="1"/>
        <end position="248"/>
    </location>
</feature>
<evidence type="ECO:0000313" key="3">
    <source>
        <dbReference type="EMBL" id="KNC50060.1"/>
    </source>
</evidence>
<evidence type="ECO:0000313" key="4">
    <source>
        <dbReference type="Proteomes" id="UP000054408"/>
    </source>
</evidence>
<evidence type="ECO:0000256" key="1">
    <source>
        <dbReference type="SAM" id="MobiDB-lite"/>
    </source>
</evidence>
<reference evidence="3 4" key="1">
    <citation type="submission" date="2010-05" db="EMBL/GenBank/DDBJ databases">
        <title>The Genome Sequence of Thecamonas trahens ATCC 50062.</title>
        <authorList>
            <consortium name="The Broad Institute Genome Sequencing Platform"/>
            <person name="Russ C."/>
            <person name="Cuomo C."/>
            <person name="Shea T."/>
            <person name="Young S.K."/>
            <person name="Zeng Q."/>
            <person name="Koehrsen M."/>
            <person name="Haas B."/>
            <person name="Borodovsky M."/>
            <person name="Guigo R."/>
            <person name="Alvarado L."/>
            <person name="Berlin A."/>
            <person name="Bochicchio J."/>
            <person name="Borenstein D."/>
            <person name="Chapman S."/>
            <person name="Chen Z."/>
            <person name="Freedman E."/>
            <person name="Gellesch M."/>
            <person name="Goldberg J."/>
            <person name="Griggs A."/>
            <person name="Gujja S."/>
            <person name="Heilman E."/>
            <person name="Heiman D."/>
            <person name="Hepburn T."/>
            <person name="Howarth C."/>
            <person name="Jen D."/>
            <person name="Larson L."/>
            <person name="Mehta T."/>
            <person name="Park D."/>
            <person name="Pearson M."/>
            <person name="Roberts A."/>
            <person name="Saif S."/>
            <person name="Shenoy N."/>
            <person name="Sisk P."/>
            <person name="Stolte C."/>
            <person name="Sykes S."/>
            <person name="Thomson T."/>
            <person name="Walk T."/>
            <person name="White J."/>
            <person name="Yandava C."/>
            <person name="Burger G."/>
            <person name="Gray M.W."/>
            <person name="Holland P.W.H."/>
            <person name="King N."/>
            <person name="Lang F.B.F."/>
            <person name="Roger A.J."/>
            <person name="Ruiz-Trillo I."/>
            <person name="Lander E."/>
            <person name="Nusbaum C."/>
        </authorList>
    </citation>
    <scope>NUCLEOTIDE SEQUENCE [LARGE SCALE GENOMIC DNA]</scope>
    <source>
        <strain evidence="3 4">ATCC 50062</strain>
    </source>
</reference>
<name>A0A0L0DCY8_THETB</name>
<dbReference type="PANTHER" id="PTHR21534">
    <property type="entry name" value="KATANIN-INTERACTING PROTEIN"/>
    <property type="match status" value="1"/>
</dbReference>
<sequence length="326" mass="35626">MLRISLASPRPIAGLRIYNYNKSEEDSFRGVKTFELWLDDAPQVYAGEAYEWVVRKAGATGTEGGHLLELNPQLREAQLATGLGAECESGSGKNEASAWRRREPFVLPTVVGGLVVEIVLLSNWGDLYYMGMDALRGWSLSGEELDLEALCEEVVGTPPDINVLDGVSDDTRGAHNVVVPEEKRRAGMSWLVPWHPAGKAVPRLKLVFPAPVFFSCLELVNYSKTPMRGVRHFQLWVDGLLVYAGTVDAGGRHTIGRRPQAGGSGGPVPSPPSRARRALAEQAVVFTNDRVQVARGGSARSLRHPDAVRWNLKARAASKRPPTSQR</sequence>
<dbReference type="STRING" id="461836.A0A0L0DCY8"/>
<dbReference type="InterPro" id="IPR027859">
    <property type="entry name" value="KATNIP_dom"/>
</dbReference>
<dbReference type="OMA" id="RNTVINY"/>
<dbReference type="PANTHER" id="PTHR21534:SF0">
    <property type="entry name" value="KATANIN-INTERACTING PROTEIN"/>
    <property type="match status" value="1"/>
</dbReference>
<accession>A0A0L0DCY8</accession>
<protein>
    <recommendedName>
        <fullName evidence="2">KATNIP domain-containing protein</fullName>
    </recommendedName>
</protein>
<gene>
    <name evidence="3" type="ORF">AMSG_05823</name>
</gene>
<dbReference type="Pfam" id="PF14652">
    <property type="entry name" value="DUF4457"/>
    <property type="match status" value="1"/>
</dbReference>
<keyword evidence="4" id="KW-1185">Reference proteome</keyword>
<dbReference type="EMBL" id="GL349459">
    <property type="protein sequence ID" value="KNC50060.1"/>
    <property type="molecule type" value="Genomic_DNA"/>
</dbReference>
<organism evidence="3 4">
    <name type="scientific">Thecamonas trahens ATCC 50062</name>
    <dbReference type="NCBI Taxonomy" id="461836"/>
    <lineage>
        <taxon>Eukaryota</taxon>
        <taxon>Apusozoa</taxon>
        <taxon>Apusomonadida</taxon>
        <taxon>Apusomonadidae</taxon>
        <taxon>Thecamonas</taxon>
    </lineage>
</organism>
<evidence type="ECO:0000259" key="2">
    <source>
        <dbReference type="Pfam" id="PF14652"/>
    </source>
</evidence>
<dbReference type="RefSeq" id="XP_013757225.1">
    <property type="nucleotide sequence ID" value="XM_013901771.1"/>
</dbReference>
<dbReference type="GeneID" id="25565147"/>
<dbReference type="OrthoDB" id="304622at2759"/>
<dbReference type="InterPro" id="IPR026704">
    <property type="entry name" value="KATNIP"/>
</dbReference>
<dbReference type="AlphaFoldDB" id="A0A0L0DCY8"/>
<feature type="region of interest" description="Disordered" evidence="1">
    <location>
        <begin position="253"/>
        <end position="276"/>
    </location>
</feature>
<proteinExistence type="predicted"/>
<dbReference type="Proteomes" id="UP000054408">
    <property type="component" value="Unassembled WGS sequence"/>
</dbReference>